<proteinExistence type="predicted"/>
<dbReference type="InterPro" id="IPR018633">
    <property type="entry name" value="DUF2357"/>
</dbReference>
<feature type="domain" description="DUF2357" evidence="2">
    <location>
        <begin position="81"/>
        <end position="297"/>
    </location>
</feature>
<dbReference type="RefSeq" id="WP_097651583.1">
    <property type="nucleotide sequence ID" value="NZ_LYXE01000063.1"/>
</dbReference>
<accession>A0A2H3L920</accession>
<evidence type="ECO:0000256" key="1">
    <source>
        <dbReference type="SAM" id="MobiDB-lite"/>
    </source>
</evidence>
<dbReference type="OrthoDB" id="32195at2"/>
<evidence type="ECO:0000259" key="2">
    <source>
        <dbReference type="Pfam" id="PF09823"/>
    </source>
</evidence>
<dbReference type="AlphaFoldDB" id="A0A2H3L920"/>
<feature type="region of interest" description="Disordered" evidence="1">
    <location>
        <begin position="191"/>
        <end position="216"/>
    </location>
</feature>
<comment type="caution">
    <text evidence="3">The sequence shown here is derived from an EMBL/GenBank/DDBJ whole genome shotgun (WGS) entry which is preliminary data.</text>
</comment>
<sequence length="499" mass="54935">MPIDLLLDGQLYPEPSSVVEGTSVELHAVPPTGAASLSLFINGVPLEPFLRPGDPAWRWHWPAPASTGAYEVVLSTHWPDGRTEEVRTQIVVAPRKLDVEHYALLLEDLQAVAPRLVFALTGGRHGVKPDPASPSAHATAMLDALCRDEIPRLVAAVERLAQRPPERLQTRTIAVDPGTAQRPALHRGELINLSPAPSPESEHPSPASLSSIPEETTEASYDSYEARLLRRLIEVLLHRLGQLANLTNPTPELEATRQRLRELRSLPLLTEVPPLQAYRGITSRMQRDPDYRIVARVWQWLRRHPLITWDAATLTLPISQLPRLYERWCAVRVALTLLERPGYTLISQALWNDDAAEQGLTLTEGTALLGLTHEDGSILTLRYHPRYPPDGDNVRSLDRHTRIPDLALEMLPPDGSPRISLLDAKYRLDPSGGVPADALADGYSYLGAIGNSAGRRLVERVALLYPGHGKAEHYASGIAALPLLPGNDDALRAWLAYAG</sequence>
<dbReference type="Pfam" id="PF09823">
    <property type="entry name" value="DUF2357"/>
    <property type="match status" value="1"/>
</dbReference>
<name>A0A2H3L920_9CHLR</name>
<gene>
    <name evidence="3" type="ORF">A9Q02_00995</name>
</gene>
<reference evidence="3 4" key="1">
    <citation type="submission" date="2016-05" db="EMBL/GenBank/DDBJ databases">
        <authorList>
            <person name="Lavstsen T."/>
            <person name="Jespersen J.S."/>
        </authorList>
    </citation>
    <scope>NUCLEOTIDE SEQUENCE [LARGE SCALE GENOMIC DNA]</scope>
    <source>
        <strain evidence="3 4">B7-9</strain>
    </source>
</reference>
<organism evidence="3 4">
    <name type="scientific">Candidatus Chloroploca asiatica</name>
    <dbReference type="NCBI Taxonomy" id="1506545"/>
    <lineage>
        <taxon>Bacteria</taxon>
        <taxon>Bacillati</taxon>
        <taxon>Chloroflexota</taxon>
        <taxon>Chloroflexia</taxon>
        <taxon>Chloroflexales</taxon>
        <taxon>Chloroflexineae</taxon>
        <taxon>Oscillochloridaceae</taxon>
        <taxon>Candidatus Chloroploca</taxon>
    </lineage>
</organism>
<protein>
    <recommendedName>
        <fullName evidence="2">DUF2357 domain-containing protein</fullName>
    </recommendedName>
</protein>
<keyword evidence="4" id="KW-1185">Reference proteome</keyword>
<dbReference type="EMBL" id="LYXE01000063">
    <property type="protein sequence ID" value="PDV99820.1"/>
    <property type="molecule type" value="Genomic_DNA"/>
</dbReference>
<evidence type="ECO:0000313" key="3">
    <source>
        <dbReference type="EMBL" id="PDV99820.1"/>
    </source>
</evidence>
<dbReference type="InterPro" id="IPR007505">
    <property type="entry name" value="PDDEXK_7"/>
</dbReference>
<evidence type="ECO:0000313" key="4">
    <source>
        <dbReference type="Proteomes" id="UP000220922"/>
    </source>
</evidence>
<dbReference type="Proteomes" id="UP000220922">
    <property type="component" value="Unassembled WGS sequence"/>
</dbReference>
<dbReference type="Pfam" id="PF04411">
    <property type="entry name" value="PDDEXK_7"/>
    <property type="match status" value="1"/>
</dbReference>